<dbReference type="EMBL" id="CALTRL010004662">
    <property type="protein sequence ID" value="CAH7683412.1"/>
    <property type="molecule type" value="Genomic_DNA"/>
</dbReference>
<reference evidence="1" key="1">
    <citation type="submission" date="2022-06" db="EMBL/GenBank/DDBJ databases">
        <authorList>
            <consortium name="SYNGENTA / RWTH Aachen University"/>
        </authorList>
    </citation>
    <scope>NUCLEOTIDE SEQUENCE</scope>
</reference>
<organism evidence="1 2">
    <name type="scientific">Phakopsora pachyrhizi</name>
    <name type="common">Asian soybean rust disease fungus</name>
    <dbReference type="NCBI Taxonomy" id="170000"/>
    <lineage>
        <taxon>Eukaryota</taxon>
        <taxon>Fungi</taxon>
        <taxon>Dikarya</taxon>
        <taxon>Basidiomycota</taxon>
        <taxon>Pucciniomycotina</taxon>
        <taxon>Pucciniomycetes</taxon>
        <taxon>Pucciniales</taxon>
        <taxon>Phakopsoraceae</taxon>
        <taxon>Phakopsora</taxon>
    </lineage>
</organism>
<gene>
    <name evidence="1" type="ORF">PPACK8108_LOCUS16904</name>
</gene>
<protein>
    <submittedName>
        <fullName evidence="1">Uncharacterized protein</fullName>
    </submittedName>
</protein>
<keyword evidence="2" id="KW-1185">Reference proteome</keyword>
<evidence type="ECO:0000313" key="2">
    <source>
        <dbReference type="Proteomes" id="UP001153365"/>
    </source>
</evidence>
<sequence>MVTALILRVTGWWDDIGSEGLMREERDGCGILSEWVDVIDQGIRLITNDGMWVRINTLLAQGKVSSAASLDLSERASTVGISIQLARSITQGTRVPKLLAGLS</sequence>
<name>A0AAV0B8I2_PHAPC</name>
<proteinExistence type="predicted"/>
<dbReference type="Proteomes" id="UP001153365">
    <property type="component" value="Unassembled WGS sequence"/>
</dbReference>
<dbReference type="AlphaFoldDB" id="A0AAV0B8I2"/>
<accession>A0AAV0B8I2</accession>
<evidence type="ECO:0000313" key="1">
    <source>
        <dbReference type="EMBL" id="CAH7683412.1"/>
    </source>
</evidence>
<comment type="caution">
    <text evidence="1">The sequence shown here is derived from an EMBL/GenBank/DDBJ whole genome shotgun (WGS) entry which is preliminary data.</text>
</comment>